<dbReference type="AlphaFoldDB" id="A0A0K0EHS0"/>
<protein>
    <submittedName>
        <fullName evidence="3 4">Uncharacterized protein</fullName>
    </submittedName>
</protein>
<dbReference type="WBParaSite" id="TCONS_00003993.p1">
    <property type="protein sequence ID" value="TCONS_00003993.p1"/>
    <property type="gene ID" value="XLOC_000839"/>
</dbReference>
<evidence type="ECO:0000313" key="3">
    <source>
        <dbReference type="WBParaSite" id="SSTP_0000902400.1"/>
    </source>
</evidence>
<evidence type="ECO:0000313" key="4">
    <source>
        <dbReference type="WBParaSite" id="TCONS_00003993.p1"/>
    </source>
</evidence>
<feature type="transmembrane region" description="Helical" evidence="1">
    <location>
        <begin position="32"/>
        <end position="61"/>
    </location>
</feature>
<reference evidence="3" key="1">
    <citation type="submission" date="2015-08" db="UniProtKB">
        <authorList>
            <consortium name="WormBaseParasite"/>
        </authorList>
    </citation>
    <scope>IDENTIFICATION</scope>
</reference>
<dbReference type="Proteomes" id="UP000035681">
    <property type="component" value="Unplaced"/>
</dbReference>
<evidence type="ECO:0000256" key="1">
    <source>
        <dbReference type="SAM" id="Phobius"/>
    </source>
</evidence>
<feature type="transmembrane region" description="Helical" evidence="1">
    <location>
        <begin position="73"/>
        <end position="98"/>
    </location>
</feature>
<evidence type="ECO:0000313" key="2">
    <source>
        <dbReference type="Proteomes" id="UP000035681"/>
    </source>
</evidence>
<keyword evidence="2" id="KW-1185">Reference proteome</keyword>
<proteinExistence type="predicted"/>
<keyword evidence="1" id="KW-0472">Membrane</keyword>
<dbReference type="WBParaSite" id="SSTP_0000902400.1">
    <property type="protein sequence ID" value="SSTP_0000902400.1"/>
    <property type="gene ID" value="SSTP_0000902400"/>
</dbReference>
<organism evidence="3">
    <name type="scientific">Strongyloides stercoralis</name>
    <name type="common">Threadworm</name>
    <dbReference type="NCBI Taxonomy" id="6248"/>
    <lineage>
        <taxon>Eukaryota</taxon>
        <taxon>Metazoa</taxon>
        <taxon>Ecdysozoa</taxon>
        <taxon>Nematoda</taxon>
        <taxon>Chromadorea</taxon>
        <taxon>Rhabditida</taxon>
        <taxon>Tylenchina</taxon>
        <taxon>Panagrolaimomorpha</taxon>
        <taxon>Strongyloidoidea</taxon>
        <taxon>Strongyloididae</taxon>
        <taxon>Strongyloides</taxon>
    </lineage>
</organism>
<accession>A0A0K0EHS0</accession>
<keyword evidence="1" id="KW-0812">Transmembrane</keyword>
<sequence>MLHGINLTKFFIEQYKPLINLINKESSYSLTILYTFLLLLQTYLFTSCCFISIVYFLSIFFNFKIIYCRKWGVIPIIVGKIIISFIPCWYILLCQIYFVPVYIFSVENSEFLQLKYKKFHWFSIDLHVLLYFS</sequence>
<name>A0A0K0EHS0_STRER</name>
<keyword evidence="1" id="KW-1133">Transmembrane helix</keyword>